<keyword evidence="8 11" id="KW-0503">Monooxygenase</keyword>
<dbReference type="Pfam" id="PF00067">
    <property type="entry name" value="p450"/>
    <property type="match status" value="1"/>
</dbReference>
<keyword evidence="4 10" id="KW-0349">Heme</keyword>
<dbReference type="InParanoid" id="B3MEQ0"/>
<dbReference type="PANTHER" id="PTHR24279">
    <property type="entry name" value="CYTOCHROME P450"/>
    <property type="match status" value="1"/>
</dbReference>
<comment type="similarity">
    <text evidence="3 11">Belongs to the cytochrome P450 family.</text>
</comment>
<keyword evidence="9" id="KW-0472">Membrane</keyword>
<evidence type="ECO:0000256" key="9">
    <source>
        <dbReference type="ARBA" id="ARBA00023136"/>
    </source>
</evidence>
<evidence type="ECO:0000313" key="12">
    <source>
        <dbReference type="EMBL" id="EDV35514.2"/>
    </source>
</evidence>
<comment type="cofactor">
    <cofactor evidence="1 10">
        <name>heme</name>
        <dbReference type="ChEBI" id="CHEBI:30413"/>
    </cofactor>
</comment>
<reference evidence="12 13" key="1">
    <citation type="journal article" date="2007" name="Nature">
        <title>Evolution of genes and genomes on the Drosophila phylogeny.</title>
        <authorList>
            <consortium name="Drosophila 12 Genomes Consortium"/>
            <person name="Clark A.G."/>
            <person name="Eisen M.B."/>
            <person name="Smith D.R."/>
            <person name="Bergman C.M."/>
            <person name="Oliver B."/>
            <person name="Markow T.A."/>
            <person name="Kaufman T.C."/>
            <person name="Kellis M."/>
            <person name="Gelbart W."/>
            <person name="Iyer V.N."/>
            <person name="Pollard D.A."/>
            <person name="Sackton T.B."/>
            <person name="Larracuente A.M."/>
            <person name="Singh N.D."/>
            <person name="Abad J.P."/>
            <person name="Abt D.N."/>
            <person name="Adryan B."/>
            <person name="Aguade M."/>
            <person name="Akashi H."/>
            <person name="Anderson W.W."/>
            <person name="Aquadro C.F."/>
            <person name="Ardell D.H."/>
            <person name="Arguello R."/>
            <person name="Artieri C.G."/>
            <person name="Barbash D.A."/>
            <person name="Barker D."/>
            <person name="Barsanti P."/>
            <person name="Batterham P."/>
            <person name="Batzoglou S."/>
            <person name="Begun D."/>
            <person name="Bhutkar A."/>
            <person name="Blanco E."/>
            <person name="Bosak S.A."/>
            <person name="Bradley R.K."/>
            <person name="Brand A.D."/>
            <person name="Brent M.R."/>
            <person name="Brooks A.N."/>
            <person name="Brown R.H."/>
            <person name="Butlin R.K."/>
            <person name="Caggese C."/>
            <person name="Calvi B.R."/>
            <person name="Bernardo de Carvalho A."/>
            <person name="Caspi A."/>
            <person name="Castrezana S."/>
            <person name="Celniker S.E."/>
            <person name="Chang J.L."/>
            <person name="Chapple C."/>
            <person name="Chatterji S."/>
            <person name="Chinwalla A."/>
            <person name="Civetta A."/>
            <person name="Clifton S.W."/>
            <person name="Comeron J.M."/>
            <person name="Costello J.C."/>
            <person name="Coyne J.A."/>
            <person name="Daub J."/>
            <person name="David R.G."/>
            <person name="Delcher A.L."/>
            <person name="Delehaunty K."/>
            <person name="Do C.B."/>
            <person name="Ebling H."/>
            <person name="Edwards K."/>
            <person name="Eickbush T."/>
            <person name="Evans J.D."/>
            <person name="Filipski A."/>
            <person name="Findeiss S."/>
            <person name="Freyhult E."/>
            <person name="Fulton L."/>
            <person name="Fulton R."/>
            <person name="Garcia A.C."/>
            <person name="Gardiner A."/>
            <person name="Garfield D.A."/>
            <person name="Garvin B.E."/>
            <person name="Gibson G."/>
            <person name="Gilbert D."/>
            <person name="Gnerre S."/>
            <person name="Godfrey J."/>
            <person name="Good R."/>
            <person name="Gotea V."/>
            <person name="Gravely B."/>
            <person name="Greenberg A.J."/>
            <person name="Griffiths-Jones S."/>
            <person name="Gross S."/>
            <person name="Guigo R."/>
            <person name="Gustafson E.A."/>
            <person name="Haerty W."/>
            <person name="Hahn M.W."/>
            <person name="Halligan D.L."/>
            <person name="Halpern A.L."/>
            <person name="Halter G.M."/>
            <person name="Han M.V."/>
            <person name="Heger A."/>
            <person name="Hillier L."/>
            <person name="Hinrichs A.S."/>
            <person name="Holmes I."/>
            <person name="Hoskins R.A."/>
            <person name="Hubisz M.J."/>
            <person name="Hultmark D."/>
            <person name="Huntley M.A."/>
            <person name="Jaffe D.B."/>
            <person name="Jagadeeshan S."/>
            <person name="Jeck W.R."/>
            <person name="Johnson J."/>
            <person name="Jones C.D."/>
            <person name="Jordan W.C."/>
            <person name="Karpen G.H."/>
            <person name="Kataoka E."/>
            <person name="Keightley P.D."/>
            <person name="Kheradpour P."/>
            <person name="Kirkness E.F."/>
            <person name="Koerich L.B."/>
            <person name="Kristiansen K."/>
            <person name="Kudrna D."/>
            <person name="Kulathinal R.J."/>
            <person name="Kumar S."/>
            <person name="Kwok R."/>
            <person name="Lander E."/>
            <person name="Langley C.H."/>
            <person name="Lapoint R."/>
            <person name="Lazzaro B.P."/>
            <person name="Lee S.J."/>
            <person name="Levesque L."/>
            <person name="Li R."/>
            <person name="Lin C.F."/>
            <person name="Lin M.F."/>
            <person name="Lindblad-Toh K."/>
            <person name="Llopart A."/>
            <person name="Long M."/>
            <person name="Low L."/>
            <person name="Lozovsky E."/>
            <person name="Lu J."/>
            <person name="Luo M."/>
            <person name="Machado C.A."/>
            <person name="Makalowski W."/>
            <person name="Marzo M."/>
            <person name="Matsuda M."/>
            <person name="Matzkin L."/>
            <person name="McAllister B."/>
            <person name="McBride C.S."/>
            <person name="McKernan B."/>
            <person name="McKernan K."/>
            <person name="Mendez-Lago M."/>
            <person name="Minx P."/>
            <person name="Mollenhauer M.U."/>
            <person name="Montooth K."/>
            <person name="Mount S.M."/>
            <person name="Mu X."/>
            <person name="Myers E."/>
            <person name="Negre B."/>
            <person name="Newfeld S."/>
            <person name="Nielsen R."/>
            <person name="Noor M.A."/>
            <person name="O'Grady P."/>
            <person name="Pachter L."/>
            <person name="Papaceit M."/>
            <person name="Parisi M.J."/>
            <person name="Parisi M."/>
            <person name="Parts L."/>
            <person name="Pedersen J.S."/>
            <person name="Pesole G."/>
            <person name="Phillippy A.M."/>
            <person name="Ponting C.P."/>
            <person name="Pop M."/>
            <person name="Porcelli D."/>
            <person name="Powell J.R."/>
            <person name="Prohaska S."/>
            <person name="Pruitt K."/>
            <person name="Puig M."/>
            <person name="Quesneville H."/>
            <person name="Ram K.R."/>
            <person name="Rand D."/>
            <person name="Rasmussen M.D."/>
            <person name="Reed L.K."/>
            <person name="Reenan R."/>
            <person name="Reily A."/>
            <person name="Remington K.A."/>
            <person name="Rieger T.T."/>
            <person name="Ritchie M.G."/>
            <person name="Robin C."/>
            <person name="Rogers Y.H."/>
            <person name="Rohde C."/>
            <person name="Rozas J."/>
            <person name="Rubenfield M.J."/>
            <person name="Ruiz A."/>
            <person name="Russo S."/>
            <person name="Salzberg S.L."/>
            <person name="Sanchez-Gracia A."/>
            <person name="Saranga D.J."/>
            <person name="Sato H."/>
            <person name="Schaeffer S.W."/>
            <person name="Schatz M.C."/>
            <person name="Schlenke T."/>
            <person name="Schwartz R."/>
            <person name="Segarra C."/>
            <person name="Singh R.S."/>
            <person name="Sirot L."/>
            <person name="Sirota M."/>
            <person name="Sisneros N.B."/>
            <person name="Smith C.D."/>
            <person name="Smith T.F."/>
            <person name="Spieth J."/>
            <person name="Stage D.E."/>
            <person name="Stark A."/>
            <person name="Stephan W."/>
            <person name="Strausberg R.L."/>
            <person name="Strempel S."/>
            <person name="Sturgill D."/>
            <person name="Sutton G."/>
            <person name="Sutton G.G."/>
            <person name="Tao W."/>
            <person name="Teichmann S."/>
            <person name="Tobari Y.N."/>
            <person name="Tomimura Y."/>
            <person name="Tsolas J.M."/>
            <person name="Valente V.L."/>
            <person name="Venter E."/>
            <person name="Venter J.C."/>
            <person name="Vicario S."/>
            <person name="Vieira F.G."/>
            <person name="Vilella A.J."/>
            <person name="Villasante A."/>
            <person name="Walenz B."/>
            <person name="Wang J."/>
            <person name="Wasserman M."/>
            <person name="Watts T."/>
            <person name="Wilson D."/>
            <person name="Wilson R.K."/>
            <person name="Wing R.A."/>
            <person name="Wolfner M.F."/>
            <person name="Wong A."/>
            <person name="Wong G.K."/>
            <person name="Wu C.I."/>
            <person name="Wu G."/>
            <person name="Yamamoto D."/>
            <person name="Yang H.P."/>
            <person name="Yang S.P."/>
            <person name="Yorke J.A."/>
            <person name="Yoshida K."/>
            <person name="Zdobnov E."/>
            <person name="Zhang P."/>
            <person name="Zhang Y."/>
            <person name="Zimin A.V."/>
            <person name="Baldwin J."/>
            <person name="Abdouelleil A."/>
            <person name="Abdulkadir J."/>
            <person name="Abebe A."/>
            <person name="Abera B."/>
            <person name="Abreu J."/>
            <person name="Acer S.C."/>
            <person name="Aftuck L."/>
            <person name="Alexander A."/>
            <person name="An P."/>
            <person name="Anderson E."/>
            <person name="Anderson S."/>
            <person name="Arachi H."/>
            <person name="Azer M."/>
            <person name="Bachantsang P."/>
            <person name="Barry A."/>
            <person name="Bayul T."/>
            <person name="Berlin A."/>
            <person name="Bessette D."/>
            <person name="Bloom T."/>
            <person name="Blye J."/>
            <person name="Boguslavskiy L."/>
            <person name="Bonnet C."/>
            <person name="Boukhgalter B."/>
            <person name="Bourzgui I."/>
            <person name="Brown A."/>
            <person name="Cahill P."/>
            <person name="Channer S."/>
            <person name="Cheshatsang Y."/>
            <person name="Chuda L."/>
            <person name="Citroen M."/>
            <person name="Collymore A."/>
            <person name="Cooke P."/>
            <person name="Costello M."/>
            <person name="D'Aco K."/>
            <person name="Daza R."/>
            <person name="De Haan G."/>
            <person name="DeGray S."/>
            <person name="DeMaso C."/>
            <person name="Dhargay N."/>
            <person name="Dooley K."/>
            <person name="Dooley E."/>
            <person name="Doricent M."/>
            <person name="Dorje P."/>
            <person name="Dorjee K."/>
            <person name="Dupes A."/>
            <person name="Elong R."/>
            <person name="Falk J."/>
            <person name="Farina A."/>
            <person name="Faro S."/>
            <person name="Ferguson D."/>
            <person name="Fisher S."/>
            <person name="Foley C.D."/>
            <person name="Franke A."/>
            <person name="Friedrich D."/>
            <person name="Gadbois L."/>
            <person name="Gearin G."/>
            <person name="Gearin C.R."/>
            <person name="Giannoukos G."/>
            <person name="Goode T."/>
            <person name="Graham J."/>
            <person name="Grandbois E."/>
            <person name="Grewal S."/>
            <person name="Gyaltsen K."/>
            <person name="Hafez N."/>
            <person name="Hagos B."/>
            <person name="Hall J."/>
            <person name="Henson C."/>
            <person name="Hollinger A."/>
            <person name="Honan T."/>
            <person name="Huard M.D."/>
            <person name="Hughes L."/>
            <person name="Hurhula B."/>
            <person name="Husby M.E."/>
            <person name="Kamat A."/>
            <person name="Kanga B."/>
            <person name="Kashin S."/>
            <person name="Khazanovich D."/>
            <person name="Kisner P."/>
            <person name="Lance K."/>
            <person name="Lara M."/>
            <person name="Lee W."/>
            <person name="Lennon N."/>
            <person name="Letendre F."/>
            <person name="LeVine R."/>
            <person name="Lipovsky A."/>
            <person name="Liu X."/>
            <person name="Liu J."/>
            <person name="Liu S."/>
            <person name="Lokyitsang T."/>
            <person name="Lokyitsang Y."/>
            <person name="Lubonja R."/>
            <person name="Lui A."/>
            <person name="MacDonald P."/>
            <person name="Magnisalis V."/>
            <person name="Maru K."/>
            <person name="Matthews C."/>
            <person name="McCusker W."/>
            <person name="McDonough S."/>
            <person name="Mehta T."/>
            <person name="Meldrim J."/>
            <person name="Meneus L."/>
            <person name="Mihai O."/>
            <person name="Mihalev A."/>
            <person name="Mihova T."/>
            <person name="Mittelman R."/>
            <person name="Mlenga V."/>
            <person name="Montmayeur A."/>
            <person name="Mulrain L."/>
            <person name="Navidi A."/>
            <person name="Naylor J."/>
            <person name="Negash T."/>
            <person name="Nguyen T."/>
            <person name="Nguyen N."/>
            <person name="Nicol R."/>
            <person name="Norbu C."/>
            <person name="Norbu N."/>
            <person name="Novod N."/>
            <person name="O'Neill B."/>
            <person name="Osman S."/>
            <person name="Markiewicz E."/>
            <person name="Oyono O.L."/>
            <person name="Patti C."/>
            <person name="Phunkhang P."/>
            <person name="Pierre F."/>
            <person name="Priest M."/>
            <person name="Raghuraman S."/>
            <person name="Rege F."/>
            <person name="Reyes R."/>
            <person name="Rise C."/>
            <person name="Rogov P."/>
            <person name="Ross K."/>
            <person name="Ryan E."/>
            <person name="Settipalli S."/>
            <person name="Shea T."/>
            <person name="Sherpa N."/>
            <person name="Shi L."/>
            <person name="Shih D."/>
            <person name="Sparrow T."/>
            <person name="Spaulding J."/>
            <person name="Stalker J."/>
            <person name="Stange-Thomann N."/>
            <person name="Stavropoulos S."/>
            <person name="Stone C."/>
            <person name="Strader C."/>
            <person name="Tesfaye S."/>
            <person name="Thomson T."/>
            <person name="Thoulutsang Y."/>
            <person name="Thoulutsang D."/>
            <person name="Topham K."/>
            <person name="Topping I."/>
            <person name="Tsamla T."/>
            <person name="Vassiliev H."/>
            <person name="Vo A."/>
            <person name="Wangchuk T."/>
            <person name="Wangdi T."/>
            <person name="Weiand M."/>
            <person name="Wilkinson J."/>
            <person name="Wilson A."/>
            <person name="Yadav S."/>
            <person name="Young G."/>
            <person name="Yu Q."/>
            <person name="Zembek L."/>
            <person name="Zhong D."/>
            <person name="Zimmer A."/>
            <person name="Zwirko Z."/>
            <person name="Jaffe D.B."/>
            <person name="Alvarez P."/>
            <person name="Brockman W."/>
            <person name="Butler J."/>
            <person name="Chin C."/>
            <person name="Gnerre S."/>
            <person name="Grabherr M."/>
            <person name="Kleber M."/>
            <person name="Mauceli E."/>
            <person name="MacCallum I."/>
        </authorList>
    </citation>
    <scope>NUCLEOTIDE SEQUENCE [LARGE SCALE GENOMIC DNA]</scope>
    <source>
        <strain evidence="13">Tucson 14024-0371.13</strain>
    </source>
</reference>
<dbReference type="PRINTS" id="PR00385">
    <property type="entry name" value="P450"/>
</dbReference>
<evidence type="ECO:0000256" key="8">
    <source>
        <dbReference type="ARBA" id="ARBA00023033"/>
    </source>
</evidence>
<dbReference type="InterPro" id="IPR036396">
    <property type="entry name" value="Cyt_P450_sf"/>
</dbReference>
<dbReference type="InterPro" id="IPR001128">
    <property type="entry name" value="Cyt_P450"/>
</dbReference>
<evidence type="ECO:0000313" key="13">
    <source>
        <dbReference type="Proteomes" id="UP000007801"/>
    </source>
</evidence>
<dbReference type="STRING" id="7217.B3MEQ0"/>
<dbReference type="CDD" id="cd11054">
    <property type="entry name" value="CYP24A1-like"/>
    <property type="match status" value="1"/>
</dbReference>
<dbReference type="GO" id="GO:0016705">
    <property type="term" value="F:oxidoreductase activity, acting on paired donors, with incorporation or reduction of molecular oxygen"/>
    <property type="evidence" value="ECO:0007669"/>
    <property type="project" value="InterPro"/>
</dbReference>
<comment type="subcellular location">
    <subcellularLocation>
        <location evidence="2">Membrane</location>
    </subcellularLocation>
</comment>
<dbReference type="GeneID" id="6495290"/>
<dbReference type="PROSITE" id="PS00086">
    <property type="entry name" value="CYTOCHROME_P450"/>
    <property type="match status" value="1"/>
</dbReference>
<dbReference type="eggNOG" id="KOG0159">
    <property type="taxonomic scope" value="Eukaryota"/>
</dbReference>
<dbReference type="KEGG" id="dan:6495290"/>
<dbReference type="InterPro" id="IPR017972">
    <property type="entry name" value="Cyt_P450_CS"/>
</dbReference>
<keyword evidence="7 10" id="KW-0408">Iron</keyword>
<evidence type="ECO:0000256" key="3">
    <source>
        <dbReference type="ARBA" id="ARBA00010617"/>
    </source>
</evidence>
<protein>
    <submittedName>
        <fullName evidence="12">Uncharacterized protein</fullName>
    </submittedName>
</protein>
<evidence type="ECO:0000256" key="2">
    <source>
        <dbReference type="ARBA" id="ARBA00004370"/>
    </source>
</evidence>
<evidence type="ECO:0000256" key="7">
    <source>
        <dbReference type="ARBA" id="ARBA00023004"/>
    </source>
</evidence>
<dbReference type="PANTHER" id="PTHR24279:SF120">
    <property type="entry name" value="CYTOCHROME P450"/>
    <property type="match status" value="1"/>
</dbReference>
<dbReference type="GO" id="GO:0020037">
    <property type="term" value="F:heme binding"/>
    <property type="evidence" value="ECO:0007669"/>
    <property type="project" value="InterPro"/>
</dbReference>
<dbReference type="GO" id="GO:0005506">
    <property type="term" value="F:iron ion binding"/>
    <property type="evidence" value="ECO:0007669"/>
    <property type="project" value="InterPro"/>
</dbReference>
<dbReference type="InterPro" id="IPR002401">
    <property type="entry name" value="Cyt_P450_E_grp-I"/>
</dbReference>
<dbReference type="InterPro" id="IPR050479">
    <property type="entry name" value="CYP11_CYP27_families"/>
</dbReference>
<evidence type="ECO:0000256" key="1">
    <source>
        <dbReference type="ARBA" id="ARBA00001971"/>
    </source>
</evidence>
<dbReference type="FunFam" id="1.10.630.10:FF:000006">
    <property type="entry name" value="Cytochrome P450 302a1, mitochondrial"/>
    <property type="match status" value="1"/>
</dbReference>
<dbReference type="SUPFAM" id="SSF48264">
    <property type="entry name" value="Cytochrome P450"/>
    <property type="match status" value="1"/>
</dbReference>
<dbReference type="OrthoDB" id="3945418at2759"/>
<dbReference type="EMBL" id="CH902619">
    <property type="protein sequence ID" value="EDV35514.2"/>
    <property type="molecule type" value="Genomic_DNA"/>
</dbReference>
<gene>
    <name evidence="12" type="primary">Dana\GF12440</name>
    <name evidence="12" type="synonym">dana_GLEANR_12443</name>
    <name evidence="12" type="ORF">GF12440</name>
</gene>
<dbReference type="PRINTS" id="PR00463">
    <property type="entry name" value="EP450I"/>
</dbReference>
<evidence type="ECO:0000256" key="6">
    <source>
        <dbReference type="ARBA" id="ARBA00023002"/>
    </source>
</evidence>
<evidence type="ECO:0000256" key="11">
    <source>
        <dbReference type="RuleBase" id="RU000461"/>
    </source>
</evidence>
<accession>B3MEQ0</accession>
<dbReference type="GO" id="GO:0016020">
    <property type="term" value="C:membrane"/>
    <property type="evidence" value="ECO:0007669"/>
    <property type="project" value="UniProtKB-SubCell"/>
</dbReference>
<dbReference type="AlphaFoldDB" id="B3MEQ0"/>
<dbReference type="HOGENOM" id="CLU_001570_28_0_1"/>
<keyword evidence="13" id="KW-1185">Reference proteome</keyword>
<keyword evidence="5 10" id="KW-0479">Metal-binding</keyword>
<dbReference type="Gene3D" id="1.10.630.10">
    <property type="entry name" value="Cytochrome P450"/>
    <property type="match status" value="1"/>
</dbReference>
<dbReference type="SMR" id="B3MEQ0"/>
<keyword evidence="6 11" id="KW-0560">Oxidoreductase</keyword>
<sequence length="518" mass="59846">MIINTCRVPISSGSFQIVRKASVHVQSQVYSNATEAKPYSEIPRPGKLEFMRAFMPGGEFYDYSIVDYATAMRNRYGDIFIIPGMFGKKDWVTTFSTKDIEMVFRNEGVWPNRDTFASLTYFRKHIRPDIYGESVGLVLSQEEEWGKLRSALNPIFMQPKGLKAYYEPLSNINNEFIERIKEIRDAKTLEVPEDFTEEINRLIFDSLALVAFDREMGLIRRNRNNPEALTMFKMTRDILKYVFKLDMQPSLWRVFPTPTYKKMMKLLNESVEVTQKWLKETQDTLEARRLAGGEVNNNSMLQRMMAVDPKMATIMSLDILFVGVDATSNLLSAVLLCLAKNPEKQAELRKELLKIMPTKDTSLNEDTMKDMPYLRAVIKEALRYYPNGLGNLRTIPTDVTLSGYNVPKGSSLVLAFNVLMQDNSYYPEADKFLPERWLRNPESGKKTPISPFSFLPFGFGPRMCIGKRLVDLEVETSVAKLIRNFQVEFNYDASRPYRTFFLMEPAIPFRFKFTDLDN</sequence>
<evidence type="ECO:0000256" key="5">
    <source>
        <dbReference type="ARBA" id="ARBA00022723"/>
    </source>
</evidence>
<evidence type="ECO:0000256" key="4">
    <source>
        <dbReference type="ARBA" id="ARBA00022617"/>
    </source>
</evidence>
<feature type="binding site" description="axial binding residue" evidence="10">
    <location>
        <position position="464"/>
    </location>
    <ligand>
        <name>heme</name>
        <dbReference type="ChEBI" id="CHEBI:30413"/>
    </ligand>
    <ligandPart>
        <name>Fe</name>
        <dbReference type="ChEBI" id="CHEBI:18248"/>
    </ligandPart>
</feature>
<dbReference type="GO" id="GO:0004497">
    <property type="term" value="F:monooxygenase activity"/>
    <property type="evidence" value="ECO:0007669"/>
    <property type="project" value="UniProtKB-KW"/>
</dbReference>
<proteinExistence type="inferred from homology"/>
<organism evidence="12 13">
    <name type="scientific">Drosophila ananassae</name>
    <name type="common">Fruit fly</name>
    <dbReference type="NCBI Taxonomy" id="7217"/>
    <lineage>
        <taxon>Eukaryota</taxon>
        <taxon>Metazoa</taxon>
        <taxon>Ecdysozoa</taxon>
        <taxon>Arthropoda</taxon>
        <taxon>Hexapoda</taxon>
        <taxon>Insecta</taxon>
        <taxon>Pterygota</taxon>
        <taxon>Neoptera</taxon>
        <taxon>Endopterygota</taxon>
        <taxon>Diptera</taxon>
        <taxon>Brachycera</taxon>
        <taxon>Muscomorpha</taxon>
        <taxon>Ephydroidea</taxon>
        <taxon>Drosophilidae</taxon>
        <taxon>Drosophila</taxon>
        <taxon>Sophophora</taxon>
    </lineage>
</organism>
<dbReference type="Proteomes" id="UP000007801">
    <property type="component" value="Unassembled WGS sequence"/>
</dbReference>
<evidence type="ECO:0000256" key="10">
    <source>
        <dbReference type="PIRSR" id="PIRSR602401-1"/>
    </source>
</evidence>
<name>B3MEQ0_DROAN</name>